<dbReference type="SUPFAM" id="SSF47413">
    <property type="entry name" value="lambda repressor-like DNA-binding domains"/>
    <property type="match status" value="1"/>
</dbReference>
<evidence type="ECO:0000313" key="3">
    <source>
        <dbReference type="Proteomes" id="UP000010297"/>
    </source>
</evidence>
<dbReference type="EMBL" id="BAFF01000030">
    <property type="protein sequence ID" value="GAB54108.1"/>
    <property type="molecule type" value="Genomic_DNA"/>
</dbReference>
<gene>
    <name evidence="2" type="ORF">EH105704_30_00010</name>
</gene>
<dbReference type="eggNOG" id="COG3093">
    <property type="taxonomic scope" value="Bacteria"/>
</dbReference>
<dbReference type="PANTHER" id="PTHR36924:SF1">
    <property type="entry name" value="ANTITOXIN HIGA-1"/>
    <property type="match status" value="1"/>
</dbReference>
<dbReference type="InterPro" id="IPR010982">
    <property type="entry name" value="Lambda_DNA-bd_dom_sf"/>
</dbReference>
<dbReference type="InterPro" id="IPR013430">
    <property type="entry name" value="Toxin_antidote_HigA"/>
</dbReference>
<dbReference type="Proteomes" id="UP000010297">
    <property type="component" value="Unassembled WGS sequence"/>
</dbReference>
<comment type="caution">
    <text evidence="2">The sequence shown here is derived from an EMBL/GenBank/DDBJ whole genome shotgun (WGS) entry which is preliminary data.</text>
</comment>
<protein>
    <submittedName>
        <fullName evidence="2">Putative addiction module antitoxin</fullName>
    </submittedName>
</protein>
<proteinExistence type="predicted"/>
<evidence type="ECO:0000256" key="1">
    <source>
        <dbReference type="ARBA" id="ARBA00023125"/>
    </source>
</evidence>
<dbReference type="RefSeq" id="WP_002438820.1">
    <property type="nucleotide sequence ID" value="NZ_BAFF01000030.1"/>
</dbReference>
<accession>H5V800</accession>
<keyword evidence="3" id="KW-1185">Reference proteome</keyword>
<reference evidence="2 3" key="1">
    <citation type="submission" date="2012-02" db="EMBL/GenBank/DDBJ databases">
        <title>Whole genome shotgun sequence of Escherichia hermannii NBRC 105704.</title>
        <authorList>
            <person name="Yoshida I."/>
            <person name="Hosoyama A."/>
            <person name="Tsuchikane K."/>
            <person name="Katsumata H."/>
            <person name="Yamazaki S."/>
            <person name="Fujita N."/>
        </authorList>
    </citation>
    <scope>NUCLEOTIDE SEQUENCE [LARGE SCALE GENOMIC DNA]</scope>
    <source>
        <strain evidence="2 3">NBRC 105704</strain>
    </source>
</reference>
<keyword evidence="1" id="KW-0238">DNA-binding</keyword>
<dbReference type="AlphaFoldDB" id="H5V800"/>
<sequence>MTYNHSYERARQARRKALRSINKTILTYENLDSLIPAERIQAILAFRSVSLTQFAKAMQMPLSTCHYIVTGYTRITTELALRLSYVLGGTPANWIRLQHEYELSRLVFNPKTLTRVNYKFDEPKHWNFRDRGDKEIEDGNID</sequence>
<dbReference type="GeneID" id="92829988"/>
<dbReference type="Gene3D" id="1.10.260.40">
    <property type="entry name" value="lambda repressor-like DNA-binding domains"/>
    <property type="match status" value="1"/>
</dbReference>
<organism evidence="2 3">
    <name type="scientific">Atlantibacter hermannii NBRC 105704</name>
    <dbReference type="NCBI Taxonomy" id="1115512"/>
    <lineage>
        <taxon>Bacteria</taxon>
        <taxon>Pseudomonadati</taxon>
        <taxon>Pseudomonadota</taxon>
        <taxon>Gammaproteobacteria</taxon>
        <taxon>Enterobacterales</taxon>
        <taxon>Enterobacteriaceae</taxon>
        <taxon>Atlantibacter</taxon>
    </lineage>
</organism>
<dbReference type="GO" id="GO:0003677">
    <property type="term" value="F:DNA binding"/>
    <property type="evidence" value="ECO:0007669"/>
    <property type="project" value="UniProtKB-KW"/>
</dbReference>
<evidence type="ECO:0000313" key="2">
    <source>
        <dbReference type="EMBL" id="GAB54108.1"/>
    </source>
</evidence>
<dbReference type="NCBIfam" id="TIGR02607">
    <property type="entry name" value="antidote_HigA"/>
    <property type="match status" value="1"/>
</dbReference>
<dbReference type="PANTHER" id="PTHR36924">
    <property type="entry name" value="ANTITOXIN HIGA-1"/>
    <property type="match status" value="1"/>
</dbReference>
<name>H5V800_ATLHE</name>